<dbReference type="EMBL" id="IACI01074047">
    <property type="protein sequence ID" value="LAA28065.1"/>
    <property type="molecule type" value="Transcribed_RNA"/>
</dbReference>
<reference evidence="1" key="1">
    <citation type="submission" date="2017-07" db="EMBL/GenBank/DDBJ databases">
        <authorList>
            <person name="Mikheyev A."/>
            <person name="Grau M."/>
        </authorList>
    </citation>
    <scope>NUCLEOTIDE SEQUENCE</scope>
    <source>
        <tissue evidence="1">Venom_gland</tissue>
    </source>
</reference>
<name>A0A2H6NA93_9SAUR</name>
<sequence>MSVQKAVEHCISMVFLVFGHLKFRETHYLAHQTNLINWVFASREKSYSGYFQHPKLQIYSSQIGYIHRLVTIQQINFWTASQTVFMGILEFLVSVGIIKYL</sequence>
<proteinExistence type="predicted"/>
<evidence type="ECO:0000313" key="1">
    <source>
        <dbReference type="EMBL" id="LAA28065.1"/>
    </source>
</evidence>
<organism evidence="1">
    <name type="scientific">Micrurus carvalhoi</name>
    <dbReference type="NCBI Taxonomy" id="3147026"/>
    <lineage>
        <taxon>Eukaryota</taxon>
        <taxon>Metazoa</taxon>
        <taxon>Chordata</taxon>
        <taxon>Craniata</taxon>
        <taxon>Vertebrata</taxon>
        <taxon>Euteleostomi</taxon>
        <taxon>Lepidosauria</taxon>
        <taxon>Squamata</taxon>
        <taxon>Bifurcata</taxon>
        <taxon>Unidentata</taxon>
        <taxon>Episquamata</taxon>
        <taxon>Toxicofera</taxon>
        <taxon>Serpentes</taxon>
        <taxon>Colubroidea</taxon>
        <taxon>Elapidae</taxon>
        <taxon>Elapinae</taxon>
        <taxon>Micrurus</taxon>
    </lineage>
</organism>
<dbReference type="AlphaFoldDB" id="A0A2H6NA93"/>
<protein>
    <submittedName>
        <fullName evidence="1">Uncharacterized protein</fullName>
    </submittedName>
</protein>
<accession>A0A2H6NA93</accession>
<reference evidence="1" key="2">
    <citation type="submission" date="2017-12" db="EMBL/GenBank/DDBJ databases">
        <title>Coralsnake Venomics: Analyses of Venom Gland Transcriptomes and Proteomes of Six Brazilian Taxa.</title>
        <authorList>
            <person name="Aird S.D."/>
            <person name="Jorge da Silva N."/>
            <person name="Qiu L."/>
            <person name="Villar-Briones A."/>
            <person name="Aparecida-Saddi V."/>
            <person name="Campos-Telles M.P."/>
            <person name="Grau M."/>
            <person name="Mikheyev A.S."/>
        </authorList>
    </citation>
    <scope>NUCLEOTIDE SEQUENCE</scope>
    <source>
        <tissue evidence="1">Venom_gland</tissue>
    </source>
</reference>